<evidence type="ECO:0000256" key="1">
    <source>
        <dbReference type="SAM" id="MobiDB-lite"/>
    </source>
</evidence>
<proteinExistence type="predicted"/>
<protein>
    <submittedName>
        <fullName evidence="4">Alpha/beta family hydrolase</fullName>
    </submittedName>
</protein>
<dbReference type="Gene3D" id="3.40.50.2020">
    <property type="match status" value="1"/>
</dbReference>
<feature type="domain" description="KANL3/Tex30 alpha/beta hydrolase-like" evidence="3">
    <location>
        <begin position="266"/>
        <end position="425"/>
    </location>
</feature>
<dbReference type="Gene3D" id="3.40.50.1820">
    <property type="entry name" value="alpha/beta hydrolase"/>
    <property type="match status" value="1"/>
</dbReference>
<comment type="caution">
    <text evidence="4">The sequence shown here is derived from an EMBL/GenBank/DDBJ whole genome shotgun (WGS) entry which is preliminary data.</text>
</comment>
<gene>
    <name evidence="4" type="ORF">ACFPM3_14020</name>
</gene>
<dbReference type="InterPro" id="IPR029058">
    <property type="entry name" value="AB_hydrolase_fold"/>
</dbReference>
<reference evidence="5" key="1">
    <citation type="journal article" date="2019" name="Int. J. Syst. Evol. Microbiol.">
        <title>The Global Catalogue of Microorganisms (GCM) 10K type strain sequencing project: providing services to taxonomists for standard genome sequencing and annotation.</title>
        <authorList>
            <consortium name="The Broad Institute Genomics Platform"/>
            <consortium name="The Broad Institute Genome Sequencing Center for Infectious Disease"/>
            <person name="Wu L."/>
            <person name="Ma J."/>
        </authorList>
    </citation>
    <scope>NUCLEOTIDE SEQUENCE [LARGE SCALE GENOMIC DNA]</scope>
    <source>
        <strain evidence="5">CGMCC 4.1648</strain>
    </source>
</reference>
<dbReference type="PANTHER" id="PTHR13136:SF11">
    <property type="entry name" value="TESTIS-EXPRESSED PROTEIN 30"/>
    <property type="match status" value="1"/>
</dbReference>
<dbReference type="SUPFAM" id="SSF53271">
    <property type="entry name" value="PRTase-like"/>
    <property type="match status" value="1"/>
</dbReference>
<evidence type="ECO:0000313" key="5">
    <source>
        <dbReference type="Proteomes" id="UP001595829"/>
    </source>
</evidence>
<feature type="domain" description="Phosphoribosyltransferase" evidence="2">
    <location>
        <begin position="18"/>
        <end position="191"/>
    </location>
</feature>
<dbReference type="Pfam" id="PF00156">
    <property type="entry name" value="Pribosyltran"/>
    <property type="match status" value="1"/>
</dbReference>
<keyword evidence="4" id="KW-0378">Hydrolase</keyword>
<dbReference type="InterPro" id="IPR026555">
    <property type="entry name" value="NSL3/Tex30"/>
</dbReference>
<evidence type="ECO:0000313" key="4">
    <source>
        <dbReference type="EMBL" id="MFC5023252.1"/>
    </source>
</evidence>
<dbReference type="InterPro" id="IPR000836">
    <property type="entry name" value="PRTase_dom"/>
</dbReference>
<feature type="region of interest" description="Disordered" evidence="1">
    <location>
        <begin position="209"/>
        <end position="241"/>
    </location>
</feature>
<dbReference type="Gene3D" id="3.30.1310.20">
    <property type="entry name" value="PRTase-like"/>
    <property type="match status" value="1"/>
</dbReference>
<dbReference type="Pfam" id="PF20408">
    <property type="entry name" value="Abhydrolase_11"/>
    <property type="match status" value="1"/>
</dbReference>
<dbReference type="SUPFAM" id="SSF53474">
    <property type="entry name" value="alpha/beta-Hydrolases"/>
    <property type="match status" value="1"/>
</dbReference>
<keyword evidence="5" id="KW-1185">Reference proteome</keyword>
<dbReference type="InterPro" id="IPR046879">
    <property type="entry name" value="KANL3/Tex30_Abhydrolase"/>
</dbReference>
<organism evidence="4 5">
    <name type="scientific">Streptomyces coeruleoprunus</name>
    <dbReference type="NCBI Taxonomy" id="285563"/>
    <lineage>
        <taxon>Bacteria</taxon>
        <taxon>Bacillati</taxon>
        <taxon>Actinomycetota</taxon>
        <taxon>Actinomycetes</taxon>
        <taxon>Kitasatosporales</taxon>
        <taxon>Streptomycetaceae</taxon>
        <taxon>Streptomyces</taxon>
    </lineage>
</organism>
<dbReference type="Proteomes" id="UP001595829">
    <property type="component" value="Unassembled WGS sequence"/>
</dbReference>
<feature type="compositionally biased region" description="Low complexity" evidence="1">
    <location>
        <begin position="213"/>
        <end position="241"/>
    </location>
</feature>
<name>A0ABV9XD79_9ACTN</name>
<evidence type="ECO:0000259" key="3">
    <source>
        <dbReference type="Pfam" id="PF20408"/>
    </source>
</evidence>
<dbReference type="CDD" id="cd06223">
    <property type="entry name" value="PRTases_typeI"/>
    <property type="match status" value="1"/>
</dbReference>
<dbReference type="RefSeq" id="WP_345688043.1">
    <property type="nucleotide sequence ID" value="NZ_BAABIT010000001.1"/>
</dbReference>
<accession>A0ABV9XD79</accession>
<sequence length="451" mass="46950">MRFTDRVSAGQQLAEAVARLSLDDPVVLGLPRGGVPVAHEVAKALGAPLDVVVVRKLGVPSHPELGFGAIGEGGVRILNDSVVAGARVGPDAQARVEETERAVLEERLRRYRGERPAAPVAGRTAVIVDDGIATGSTALVACRVVRAHGAARVVMAVPVAPPDAVRLLRTEADEVVCLYTPDWFSAVGQWYDDFSQTSDDEVTRLLAESRGTGPESGPRAEPGAGPGAAPAPGASAGQPAEQAVRIEVDDVQLDGDLVLPEGAPGVVVFAHGSGSSRRSPRNRAVAASLNRLGLGTLLFDLLTDEEGGNRERVFDIPLLARRLSGATEWLRRVHARPVCYFGASTGAAAALHAAAEPDADVAAVVSRGGRPDLAGDRLADVRAPTLLIVGGADAPVLPLNRRAAEQLRCEHQVEVVPGATHLFEEPGAMRQVEELAGSWFTAHLPGAAVAG</sequence>
<evidence type="ECO:0000259" key="2">
    <source>
        <dbReference type="Pfam" id="PF00156"/>
    </source>
</evidence>
<dbReference type="GO" id="GO:0016787">
    <property type="term" value="F:hydrolase activity"/>
    <property type="evidence" value="ECO:0007669"/>
    <property type="project" value="UniProtKB-KW"/>
</dbReference>
<dbReference type="PANTHER" id="PTHR13136">
    <property type="entry name" value="TESTIS DEVELOPMENT PROTEIN PRTD"/>
    <property type="match status" value="1"/>
</dbReference>
<dbReference type="InterPro" id="IPR029057">
    <property type="entry name" value="PRTase-like"/>
</dbReference>
<dbReference type="EMBL" id="JBHSJD010000008">
    <property type="protein sequence ID" value="MFC5023252.1"/>
    <property type="molecule type" value="Genomic_DNA"/>
</dbReference>